<sequence>MDGRQNVMFTNDVVAALDSCLDGLKPASVFFLCDGNTETLVLPELTQTAFWGKSKVISVQAGDEHKDIAALQDVWTALQDGGATRLSVLVNVGGGVVTDLGGFAAATFKRGIRFINVPTTLLGAVDAAVGGKTGINYNGYKNEIGAFREASVVIVSARFFKTLPAKELKSGYAEMIKHGLLSGTEAFSRLLDFDLSAVNADVLLTLLEESVEVKRRIVAKDPTEKGLRKALNLGHTAGHAFESLALRRGKPVPHGYAVAWGLVVEAVLSKLLNNLDSSVLYSLSDYVRSHYGTFGITCDDYNELLDYMKHDKKSAAGEYNFSLLHCPGDVVVDCAVDEETVKNAFDIYRDLMHI</sequence>
<dbReference type="GO" id="GO:0000166">
    <property type="term" value="F:nucleotide binding"/>
    <property type="evidence" value="ECO:0007669"/>
    <property type="project" value="UniProtKB-KW"/>
</dbReference>
<dbReference type="CDD" id="cd08195">
    <property type="entry name" value="DHQS"/>
    <property type="match status" value="1"/>
</dbReference>
<evidence type="ECO:0000256" key="19">
    <source>
        <dbReference type="NCBIfam" id="TIGR01357"/>
    </source>
</evidence>
<keyword evidence="17 22" id="KW-0456">Lyase</keyword>
<evidence type="ECO:0000259" key="20">
    <source>
        <dbReference type="Pfam" id="PF01761"/>
    </source>
</evidence>
<evidence type="ECO:0000256" key="5">
    <source>
        <dbReference type="ARBA" id="ARBA00004496"/>
    </source>
</evidence>
<feature type="domain" description="3-dehydroquinate synthase N-terminal" evidence="20">
    <location>
        <begin position="57"/>
        <end position="169"/>
    </location>
</feature>
<dbReference type="Proteomes" id="UP000823598">
    <property type="component" value="Unassembled WGS sequence"/>
</dbReference>
<accession>A0A9D9ISE3</accession>
<organism evidence="22 23">
    <name type="scientific">Candidatus Limisoma faecipullorum</name>
    <dbReference type="NCBI Taxonomy" id="2840854"/>
    <lineage>
        <taxon>Bacteria</taxon>
        <taxon>Pseudomonadati</taxon>
        <taxon>Bacteroidota</taxon>
        <taxon>Bacteroidia</taxon>
        <taxon>Bacteroidales</taxon>
        <taxon>Candidatus Limisoma</taxon>
    </lineage>
</organism>
<dbReference type="Gene3D" id="1.20.1090.10">
    <property type="entry name" value="Dehydroquinate synthase-like - alpha domain"/>
    <property type="match status" value="1"/>
</dbReference>
<name>A0A9D9ISE3_9BACT</name>
<evidence type="ECO:0000256" key="6">
    <source>
        <dbReference type="ARBA" id="ARBA00004661"/>
    </source>
</evidence>
<keyword evidence="18" id="KW-0170">Cobalt</keyword>
<evidence type="ECO:0000256" key="13">
    <source>
        <dbReference type="ARBA" id="ARBA00022741"/>
    </source>
</evidence>
<dbReference type="GO" id="GO:0003856">
    <property type="term" value="F:3-dehydroquinate synthase activity"/>
    <property type="evidence" value="ECO:0007669"/>
    <property type="project" value="UniProtKB-UniRule"/>
</dbReference>
<dbReference type="GO" id="GO:0046872">
    <property type="term" value="F:metal ion binding"/>
    <property type="evidence" value="ECO:0007669"/>
    <property type="project" value="UniProtKB-KW"/>
</dbReference>
<protein>
    <recommendedName>
        <fullName evidence="9 19">3-dehydroquinate synthase</fullName>
        <ecNumber evidence="8 19">4.2.3.4</ecNumber>
    </recommendedName>
</protein>
<dbReference type="PIRSF" id="PIRSF001455">
    <property type="entry name" value="DHQ_synth"/>
    <property type="match status" value="1"/>
</dbReference>
<comment type="pathway">
    <text evidence="6">Metabolic intermediate biosynthesis; chorismate biosynthesis; chorismate from D-erythrose 4-phosphate and phosphoenolpyruvate: step 2/7.</text>
</comment>
<dbReference type="AlphaFoldDB" id="A0A9D9ISE3"/>
<reference evidence="22" key="1">
    <citation type="submission" date="2020-10" db="EMBL/GenBank/DDBJ databases">
        <authorList>
            <person name="Gilroy R."/>
        </authorList>
    </citation>
    <scope>NUCLEOTIDE SEQUENCE</scope>
    <source>
        <strain evidence="22">6919</strain>
    </source>
</reference>
<evidence type="ECO:0000256" key="11">
    <source>
        <dbReference type="ARBA" id="ARBA00022605"/>
    </source>
</evidence>
<evidence type="ECO:0000256" key="10">
    <source>
        <dbReference type="ARBA" id="ARBA00022490"/>
    </source>
</evidence>
<comment type="subcellular location">
    <subcellularLocation>
        <location evidence="5">Cytoplasm</location>
    </subcellularLocation>
</comment>
<keyword evidence="14" id="KW-0862">Zinc</keyword>
<evidence type="ECO:0000256" key="9">
    <source>
        <dbReference type="ARBA" id="ARBA00017684"/>
    </source>
</evidence>
<keyword evidence="12" id="KW-0479">Metal-binding</keyword>
<comment type="similarity">
    <text evidence="7">Belongs to the sugar phosphate cyclases superfamily. Dehydroquinate synthase family.</text>
</comment>
<comment type="caution">
    <text evidence="22">The sequence shown here is derived from an EMBL/GenBank/DDBJ whole genome shotgun (WGS) entry which is preliminary data.</text>
</comment>
<dbReference type="Pfam" id="PF01761">
    <property type="entry name" value="DHQ_synthase"/>
    <property type="match status" value="1"/>
</dbReference>
<keyword evidence="16" id="KW-0057">Aromatic amino acid biosynthesis</keyword>
<evidence type="ECO:0000256" key="12">
    <source>
        <dbReference type="ARBA" id="ARBA00022723"/>
    </source>
</evidence>
<evidence type="ECO:0000256" key="7">
    <source>
        <dbReference type="ARBA" id="ARBA00005412"/>
    </source>
</evidence>
<reference evidence="22" key="2">
    <citation type="journal article" date="2021" name="PeerJ">
        <title>Extensive microbial diversity within the chicken gut microbiome revealed by metagenomics and culture.</title>
        <authorList>
            <person name="Gilroy R."/>
            <person name="Ravi A."/>
            <person name="Getino M."/>
            <person name="Pursley I."/>
            <person name="Horton D.L."/>
            <person name="Alikhan N.F."/>
            <person name="Baker D."/>
            <person name="Gharbi K."/>
            <person name="Hall N."/>
            <person name="Watson M."/>
            <person name="Adriaenssens E.M."/>
            <person name="Foster-Nyarko E."/>
            <person name="Jarju S."/>
            <person name="Secka A."/>
            <person name="Antonio M."/>
            <person name="Oren A."/>
            <person name="Chaudhuri R.R."/>
            <person name="La Ragione R."/>
            <person name="Hildebrand F."/>
            <person name="Pallen M.J."/>
        </authorList>
    </citation>
    <scope>NUCLEOTIDE SEQUENCE</scope>
    <source>
        <strain evidence="22">6919</strain>
    </source>
</reference>
<evidence type="ECO:0000256" key="8">
    <source>
        <dbReference type="ARBA" id="ARBA00013031"/>
    </source>
</evidence>
<keyword evidence="13" id="KW-0547">Nucleotide-binding</keyword>
<gene>
    <name evidence="22" type="primary">aroB</name>
    <name evidence="22" type="ORF">IAB88_08390</name>
</gene>
<evidence type="ECO:0000256" key="2">
    <source>
        <dbReference type="ARBA" id="ARBA00001911"/>
    </source>
</evidence>
<dbReference type="InterPro" id="IPR030963">
    <property type="entry name" value="DHQ_synth_fam"/>
</dbReference>
<dbReference type="InterPro" id="IPR030960">
    <property type="entry name" value="DHQS/DOIS_N"/>
</dbReference>
<keyword evidence="11" id="KW-0028">Amino-acid biosynthesis</keyword>
<dbReference type="Gene3D" id="3.40.50.1970">
    <property type="match status" value="1"/>
</dbReference>
<dbReference type="SUPFAM" id="SSF56796">
    <property type="entry name" value="Dehydroquinate synthase-like"/>
    <property type="match status" value="1"/>
</dbReference>
<comment type="cofactor">
    <cofactor evidence="2">
        <name>NAD(+)</name>
        <dbReference type="ChEBI" id="CHEBI:57540"/>
    </cofactor>
</comment>
<proteinExistence type="inferred from homology"/>
<comment type="catalytic activity">
    <reaction evidence="1">
        <text>7-phospho-2-dehydro-3-deoxy-D-arabino-heptonate = 3-dehydroquinate + phosphate</text>
        <dbReference type="Rhea" id="RHEA:21968"/>
        <dbReference type="ChEBI" id="CHEBI:32364"/>
        <dbReference type="ChEBI" id="CHEBI:43474"/>
        <dbReference type="ChEBI" id="CHEBI:58394"/>
        <dbReference type="EC" id="4.2.3.4"/>
    </reaction>
</comment>
<evidence type="ECO:0000256" key="3">
    <source>
        <dbReference type="ARBA" id="ARBA00001941"/>
    </source>
</evidence>
<dbReference type="EMBL" id="JADIMC010000097">
    <property type="protein sequence ID" value="MBO8476996.1"/>
    <property type="molecule type" value="Genomic_DNA"/>
</dbReference>
<dbReference type="Pfam" id="PF24621">
    <property type="entry name" value="DHQS_C"/>
    <property type="match status" value="1"/>
</dbReference>
<dbReference type="InterPro" id="IPR050071">
    <property type="entry name" value="Dehydroquinate_synthase"/>
</dbReference>
<evidence type="ECO:0000256" key="4">
    <source>
        <dbReference type="ARBA" id="ARBA00003485"/>
    </source>
</evidence>
<dbReference type="InterPro" id="IPR056179">
    <property type="entry name" value="DHQS_C"/>
</dbReference>
<evidence type="ECO:0000256" key="15">
    <source>
        <dbReference type="ARBA" id="ARBA00023027"/>
    </source>
</evidence>
<evidence type="ECO:0000313" key="22">
    <source>
        <dbReference type="EMBL" id="MBO8476996.1"/>
    </source>
</evidence>
<evidence type="ECO:0000256" key="17">
    <source>
        <dbReference type="ARBA" id="ARBA00023239"/>
    </source>
</evidence>
<dbReference type="InterPro" id="IPR016037">
    <property type="entry name" value="DHQ_synth_AroB"/>
</dbReference>
<comment type="cofactor">
    <cofactor evidence="3">
        <name>Co(2+)</name>
        <dbReference type="ChEBI" id="CHEBI:48828"/>
    </cofactor>
</comment>
<feature type="domain" description="3-dehydroquinate synthase C-terminal" evidence="21">
    <location>
        <begin position="171"/>
        <end position="314"/>
    </location>
</feature>
<dbReference type="GO" id="GO:0008652">
    <property type="term" value="P:amino acid biosynthetic process"/>
    <property type="evidence" value="ECO:0007669"/>
    <property type="project" value="UniProtKB-KW"/>
</dbReference>
<evidence type="ECO:0000256" key="18">
    <source>
        <dbReference type="ARBA" id="ARBA00023285"/>
    </source>
</evidence>
<dbReference type="GO" id="GO:0005737">
    <property type="term" value="C:cytoplasm"/>
    <property type="evidence" value="ECO:0007669"/>
    <property type="project" value="UniProtKB-SubCell"/>
</dbReference>
<dbReference type="GO" id="GO:0009073">
    <property type="term" value="P:aromatic amino acid family biosynthetic process"/>
    <property type="evidence" value="ECO:0007669"/>
    <property type="project" value="UniProtKB-KW"/>
</dbReference>
<dbReference type="NCBIfam" id="TIGR01357">
    <property type="entry name" value="aroB"/>
    <property type="match status" value="1"/>
</dbReference>
<evidence type="ECO:0000313" key="23">
    <source>
        <dbReference type="Proteomes" id="UP000823598"/>
    </source>
</evidence>
<keyword evidence="15" id="KW-0520">NAD</keyword>
<evidence type="ECO:0000259" key="21">
    <source>
        <dbReference type="Pfam" id="PF24621"/>
    </source>
</evidence>
<dbReference type="PANTHER" id="PTHR43622:SF7">
    <property type="entry name" value="3-DEHYDROQUINATE SYNTHASE, CHLOROPLASTIC"/>
    <property type="match status" value="1"/>
</dbReference>
<dbReference type="EC" id="4.2.3.4" evidence="8 19"/>
<evidence type="ECO:0000256" key="14">
    <source>
        <dbReference type="ARBA" id="ARBA00022833"/>
    </source>
</evidence>
<dbReference type="PANTHER" id="PTHR43622">
    <property type="entry name" value="3-DEHYDROQUINATE SYNTHASE"/>
    <property type="match status" value="1"/>
</dbReference>
<evidence type="ECO:0000256" key="16">
    <source>
        <dbReference type="ARBA" id="ARBA00023141"/>
    </source>
</evidence>
<comment type="function">
    <text evidence="4">Catalyzes the conversion of 3-deoxy-D-arabino-heptulosonate 7-phosphate (DAHP) to dehydroquinate (DHQ).</text>
</comment>
<dbReference type="GO" id="GO:0009423">
    <property type="term" value="P:chorismate biosynthetic process"/>
    <property type="evidence" value="ECO:0007669"/>
    <property type="project" value="UniProtKB-UniRule"/>
</dbReference>
<keyword evidence="10" id="KW-0963">Cytoplasm</keyword>
<evidence type="ECO:0000256" key="1">
    <source>
        <dbReference type="ARBA" id="ARBA00001393"/>
    </source>
</evidence>